<reference evidence="1 2" key="1">
    <citation type="journal article" date="2019" name="bioRxiv">
        <title>Genomics, evolutionary history and diagnostics of the Alternaria alternata species group including apple and Asian pear pathotypes.</title>
        <authorList>
            <person name="Armitage A.D."/>
            <person name="Cockerton H.M."/>
            <person name="Sreenivasaprasad S."/>
            <person name="Woodhall J.W."/>
            <person name="Lane C.R."/>
            <person name="Harrison R.J."/>
            <person name="Clarkson J.P."/>
        </authorList>
    </citation>
    <scope>NUCLEOTIDE SEQUENCE [LARGE SCALE GENOMIC DNA]</scope>
    <source>
        <strain evidence="1 2">FERA 650</strain>
    </source>
</reference>
<evidence type="ECO:0000313" key="2">
    <source>
        <dbReference type="Proteomes" id="UP000293547"/>
    </source>
</evidence>
<keyword evidence="2" id="KW-1185">Reference proteome</keyword>
<dbReference type="EMBL" id="PDWZ02000013">
    <property type="protein sequence ID" value="KAB2100518.1"/>
    <property type="molecule type" value="Genomic_DNA"/>
</dbReference>
<name>A0ACB6F7Z2_9PLEO</name>
<organism evidence="1 2">
    <name type="scientific">Alternaria gaisen</name>
    <dbReference type="NCBI Taxonomy" id="167740"/>
    <lineage>
        <taxon>Eukaryota</taxon>
        <taxon>Fungi</taxon>
        <taxon>Dikarya</taxon>
        <taxon>Ascomycota</taxon>
        <taxon>Pezizomycotina</taxon>
        <taxon>Dothideomycetes</taxon>
        <taxon>Pleosporomycetidae</taxon>
        <taxon>Pleosporales</taxon>
        <taxon>Pleosporineae</taxon>
        <taxon>Pleosporaceae</taxon>
        <taxon>Alternaria</taxon>
        <taxon>Alternaria sect. Alternaria</taxon>
    </lineage>
</organism>
<comment type="caution">
    <text evidence="1">The sequence shown here is derived from an EMBL/GenBank/DDBJ whole genome shotgun (WGS) entry which is preliminary data.</text>
</comment>
<dbReference type="Proteomes" id="UP000293547">
    <property type="component" value="Unassembled WGS sequence"/>
</dbReference>
<gene>
    <name evidence="1" type="ORF">AG0111_0g11241</name>
</gene>
<sequence length="734" mass="81741">MERAHSSAELLGYAGSNDPIEEPGHQCKDSLSSANEARGEPDYLGRDSRLPANEEWSEQPLLNSGDIEMDEAPQHSHPSIRSPDIEARATARQDLGDTRRTIVDSPAVQSKKRFLTVLGRIEIKWKQFSHYVSRVGKKSWTTETCSYFIAILALAGLVATLSSHQSKPLPQWPQLVTINSIISLFSLIMRTCVGVVLAEGISQCKWNWYRKEKKLEHIERLDSASRGSWGSFALLYYLRPRQAYYLAAMGAILTLMASLIGFFAQQLVQFQDCLEIDTAALVNISRTNTYSRTGGFIQTNSPVDYAPMVAAINIGILQSPGDLTSALSSGCNTGNCTFSDNGSPSFSTLAISHFCEDITTQIYVVNETKPTHNDQYTHVFLGLDYGPNQTFEWSKEQGGPVVNSWVAFSSNTSDLIEVYILFRTHWSHTDWKVSKCSLFPTINTYAASIKNAVLEESPISVVTLERPGFQFKEPLNDHDFNNVIFSWGHRMTTSYAIRNGVRESCEGSDTPAPGLTQFLKLSDDATYVNLTGHTNPSVGWKWWYFPKYCDWYMGHSAETAMVDTLTEVFDKQEAWMGYIGGVSGSAHLRVLFQGGNITVKTVDERIKGLATAMTTVIRTNAIPAQGEDGFVETEASENAIGTVWHNTTCIYIRWSWVAFPSVMIGLTGLFLLLIAYENREIETDRLWKSSFLAALFCEVEVPEKPTGKEEIKATAKSTSVSLEDKRATLRFVSG</sequence>
<proteinExistence type="predicted"/>
<evidence type="ECO:0000313" key="1">
    <source>
        <dbReference type="EMBL" id="KAB2100518.1"/>
    </source>
</evidence>
<accession>A0ACB6F7Z2</accession>
<protein>
    <submittedName>
        <fullName evidence="1">Uncharacterized protein</fullName>
    </submittedName>
</protein>